<evidence type="ECO:0000256" key="3">
    <source>
        <dbReference type="ARBA" id="ARBA00011153"/>
    </source>
</evidence>
<keyword evidence="6 10" id="KW-0547">Nucleotide-binding</keyword>
<evidence type="ECO:0000313" key="13">
    <source>
        <dbReference type="Proteomes" id="UP000199415"/>
    </source>
</evidence>
<protein>
    <recommendedName>
        <fullName evidence="10">Glutamate--cysteine ligase</fullName>
        <ecNumber evidence="10">6.3.2.2</ecNumber>
    </recommendedName>
</protein>
<evidence type="ECO:0000256" key="9">
    <source>
        <dbReference type="ARBA" id="ARBA00023157"/>
    </source>
</evidence>
<name>A0A1G7VB67_9PROT</name>
<dbReference type="PANTHER" id="PTHR34378">
    <property type="entry name" value="GLUTAMATE--CYSTEINE LIGASE, CHLOROPLASTIC"/>
    <property type="match status" value="1"/>
</dbReference>
<evidence type="ECO:0000256" key="11">
    <source>
        <dbReference type="PIRSR" id="PIRSR017901-50"/>
    </source>
</evidence>
<feature type="disulfide bond" evidence="11">
    <location>
        <begin position="115"/>
        <end position="335"/>
    </location>
</feature>
<dbReference type="InterPro" id="IPR014746">
    <property type="entry name" value="Gln_synth/guanido_kin_cat_dom"/>
</dbReference>
<dbReference type="OrthoDB" id="9780152at2"/>
<evidence type="ECO:0000256" key="10">
    <source>
        <dbReference type="PIRNR" id="PIRNR017901"/>
    </source>
</evidence>
<dbReference type="Gene3D" id="3.30.590.20">
    <property type="match status" value="1"/>
</dbReference>
<evidence type="ECO:0000256" key="8">
    <source>
        <dbReference type="ARBA" id="ARBA00022946"/>
    </source>
</evidence>
<evidence type="ECO:0000256" key="1">
    <source>
        <dbReference type="ARBA" id="ARBA00005006"/>
    </source>
</evidence>
<keyword evidence="13" id="KW-1185">Reference proteome</keyword>
<accession>A0A1G7VB67</accession>
<evidence type="ECO:0000256" key="4">
    <source>
        <dbReference type="ARBA" id="ARBA00022598"/>
    </source>
</evidence>
<keyword evidence="8" id="KW-0809">Transit peptide</keyword>
<sequence>MAAPPTEKGAPVTSKHQLVEHLEAGCRPPTQWRIGTEHEKFAFTWDDHLPLPYEGAAGRPGIRDLLEGIGRYDWTPVYENGKIVALKHDGCSVTLEPGGQFELSGDQRSNLHEVCHEVNTHLDQMRRVCEPLGVGMLGMGFPPEWSREQMPIMPKGRYEIMRRHMPRKGSLGLDMMLRTCTVQVNLDFQSEADMVKKFRVALALQPVATALFANSPFTEGKPNGFLSYRSHIWTDTDPDRCGILPFVFEDGMGFERYVDHVLDVPMYFVYRNGEYIDATSNTFRDFLNGELDALPGERPLMSDWEDHLTTLFPEVRLKRFLEMRGADGGPWNILCALPALWVGLLYVGDTLDAAWDLVKDWTHADHRHLRANVPTHGLKTPFRGGTVRDLAKQVLDLADAGLRRRHHMDGMVDQDERQFLTPLKKIVESGETPAEEKLRRYHSEWGERVDPIYELYAY</sequence>
<dbReference type="Pfam" id="PF04107">
    <property type="entry name" value="GCS2"/>
    <property type="match status" value="1"/>
</dbReference>
<dbReference type="NCBIfam" id="TIGR01436">
    <property type="entry name" value="glu_cys_lig_pln"/>
    <property type="match status" value="1"/>
</dbReference>
<dbReference type="SUPFAM" id="SSF55931">
    <property type="entry name" value="Glutamine synthetase/guanido kinase"/>
    <property type="match status" value="1"/>
</dbReference>
<dbReference type="PANTHER" id="PTHR34378:SF1">
    <property type="entry name" value="GLUTAMATE--CYSTEINE LIGASE, CHLOROPLASTIC"/>
    <property type="match status" value="1"/>
</dbReference>
<reference evidence="12 13" key="1">
    <citation type="submission" date="2016-10" db="EMBL/GenBank/DDBJ databases">
        <authorList>
            <person name="de Groot N.N."/>
        </authorList>
    </citation>
    <scope>NUCLEOTIDE SEQUENCE [LARGE SCALE GENOMIC DNA]</scope>
    <source>
        <strain evidence="12 13">DSM 25584</strain>
    </source>
</reference>
<comment type="subunit">
    <text evidence="3">Homodimer or monomer when oxidized or reduced, respectively.</text>
</comment>
<gene>
    <name evidence="12" type="ORF">SAMN05216241_1265</name>
</gene>
<organism evidence="12 13">
    <name type="scientific">Limimonas halophila</name>
    <dbReference type="NCBI Taxonomy" id="1082479"/>
    <lineage>
        <taxon>Bacteria</taxon>
        <taxon>Pseudomonadati</taxon>
        <taxon>Pseudomonadota</taxon>
        <taxon>Alphaproteobacteria</taxon>
        <taxon>Rhodospirillales</taxon>
        <taxon>Rhodovibrionaceae</taxon>
        <taxon>Limimonas</taxon>
    </lineage>
</organism>
<dbReference type="AlphaFoldDB" id="A0A1G7VB67"/>
<comment type="similarity">
    <text evidence="10">Belongs to the glutamate--cysteine ligase type 2 family. EgtA subfamily.</text>
</comment>
<evidence type="ECO:0000256" key="5">
    <source>
        <dbReference type="ARBA" id="ARBA00022684"/>
    </source>
</evidence>
<dbReference type="RefSeq" id="WP_090022692.1">
    <property type="nucleotide sequence ID" value="NZ_FNCE01000026.1"/>
</dbReference>
<dbReference type="GO" id="GO:0006750">
    <property type="term" value="P:glutathione biosynthetic process"/>
    <property type="evidence" value="ECO:0007669"/>
    <property type="project" value="UniProtKB-UniRule"/>
</dbReference>
<evidence type="ECO:0000313" key="12">
    <source>
        <dbReference type="EMBL" id="SDG57046.1"/>
    </source>
</evidence>
<keyword evidence="9 11" id="KW-1015">Disulfide bond</keyword>
<keyword evidence="7 10" id="KW-0067">ATP-binding</keyword>
<dbReference type="Proteomes" id="UP000199415">
    <property type="component" value="Unassembled WGS sequence"/>
</dbReference>
<comment type="pathway">
    <text evidence="1">Sulfur metabolism; glutathione biosynthesis; glutathione from L-cysteine and L-glutamate: step 1/2.</text>
</comment>
<dbReference type="PIRSF" id="PIRSF017901">
    <property type="entry name" value="GCL"/>
    <property type="match status" value="1"/>
</dbReference>
<dbReference type="GO" id="GO:0004357">
    <property type="term" value="F:glutamate-cysteine ligase activity"/>
    <property type="evidence" value="ECO:0007669"/>
    <property type="project" value="UniProtKB-UniRule"/>
</dbReference>
<dbReference type="InterPro" id="IPR035434">
    <property type="entry name" value="GCL_bact_plant"/>
</dbReference>
<evidence type="ECO:0000256" key="7">
    <source>
        <dbReference type="ARBA" id="ARBA00022840"/>
    </source>
</evidence>
<dbReference type="GO" id="GO:0005524">
    <property type="term" value="F:ATP binding"/>
    <property type="evidence" value="ECO:0007669"/>
    <property type="project" value="UniProtKB-UniRule"/>
</dbReference>
<dbReference type="InterPro" id="IPR011556">
    <property type="entry name" value="Glut_cys_lig_pln_type"/>
</dbReference>
<dbReference type="EMBL" id="FNCE01000026">
    <property type="protein sequence ID" value="SDG57046.1"/>
    <property type="molecule type" value="Genomic_DNA"/>
</dbReference>
<evidence type="ECO:0000256" key="6">
    <source>
        <dbReference type="ARBA" id="ARBA00022741"/>
    </source>
</evidence>
<proteinExistence type="inferred from homology"/>
<comment type="similarity">
    <text evidence="2">Belongs to the carboxylate-amine ligase family. Glutamate--cysteine ligase type 2 subfamily.</text>
</comment>
<evidence type="ECO:0000256" key="2">
    <source>
        <dbReference type="ARBA" id="ARBA00010253"/>
    </source>
</evidence>
<keyword evidence="5" id="KW-0317">Glutathione biosynthesis</keyword>
<comment type="catalytic activity">
    <reaction evidence="10">
        <text>L-cysteine + L-glutamate + ATP = gamma-L-glutamyl-L-cysteine + ADP + phosphate + H(+)</text>
        <dbReference type="Rhea" id="RHEA:13285"/>
        <dbReference type="ChEBI" id="CHEBI:15378"/>
        <dbReference type="ChEBI" id="CHEBI:29985"/>
        <dbReference type="ChEBI" id="CHEBI:30616"/>
        <dbReference type="ChEBI" id="CHEBI:35235"/>
        <dbReference type="ChEBI" id="CHEBI:43474"/>
        <dbReference type="ChEBI" id="CHEBI:58173"/>
        <dbReference type="ChEBI" id="CHEBI:456216"/>
        <dbReference type="EC" id="6.3.2.2"/>
    </reaction>
</comment>
<comment type="function">
    <text evidence="10">Catalyzes the synthesis of gamma-glutamylcysteine (gamma-GC).</text>
</comment>
<keyword evidence="4 10" id="KW-0436">Ligase</keyword>
<dbReference type="InterPro" id="IPR006336">
    <property type="entry name" value="GCS2"/>
</dbReference>
<dbReference type="EC" id="6.3.2.2" evidence="10"/>
<dbReference type="STRING" id="1082479.SAMN05216241_1265"/>